<dbReference type="PANTHER" id="PTHR43806:SF11">
    <property type="entry name" value="CEREVISIN-RELATED"/>
    <property type="match status" value="1"/>
</dbReference>
<dbReference type="RefSeq" id="WP_092703230.1">
    <property type="nucleotide sequence ID" value="NZ_FOSR01000006.1"/>
</dbReference>
<evidence type="ECO:0000256" key="5">
    <source>
        <dbReference type="ARBA" id="ARBA00022825"/>
    </source>
</evidence>
<dbReference type="InterPro" id="IPR015500">
    <property type="entry name" value="Peptidase_S8_subtilisin-rel"/>
</dbReference>
<protein>
    <submittedName>
        <fullName evidence="9">Autotransporter-associated beta strand repeat-containing protein</fullName>
    </submittedName>
</protein>
<dbReference type="Proteomes" id="UP000198725">
    <property type="component" value="Unassembled WGS sequence"/>
</dbReference>
<dbReference type="InterPro" id="IPR050131">
    <property type="entry name" value="Peptidase_S8_subtilisin-like"/>
</dbReference>
<dbReference type="SMART" id="SM00869">
    <property type="entry name" value="Autotransporter"/>
    <property type="match status" value="1"/>
</dbReference>
<evidence type="ECO:0000256" key="3">
    <source>
        <dbReference type="ARBA" id="ARBA00022729"/>
    </source>
</evidence>
<evidence type="ECO:0000313" key="9">
    <source>
        <dbReference type="EMBL" id="SFK75872.1"/>
    </source>
</evidence>
<feature type="compositionally biased region" description="Pro residues" evidence="7">
    <location>
        <begin position="40"/>
        <end position="56"/>
    </location>
</feature>
<dbReference type="CDD" id="cd04848">
    <property type="entry name" value="Peptidases_S8_Autotransporter_serine_protease_like"/>
    <property type="match status" value="1"/>
</dbReference>
<dbReference type="InterPro" id="IPR036709">
    <property type="entry name" value="Autotransporte_beta_dom_sf"/>
</dbReference>
<dbReference type="PRINTS" id="PR00723">
    <property type="entry name" value="SUBTILISIN"/>
</dbReference>
<dbReference type="PROSITE" id="PS00136">
    <property type="entry name" value="SUBTILASE_ASP"/>
    <property type="match status" value="1"/>
</dbReference>
<dbReference type="Gene3D" id="3.40.50.200">
    <property type="entry name" value="Peptidase S8/S53 domain"/>
    <property type="match status" value="1"/>
</dbReference>
<dbReference type="Pfam" id="PF03797">
    <property type="entry name" value="Autotransporter"/>
    <property type="match status" value="1"/>
</dbReference>
<dbReference type="PANTHER" id="PTHR43806">
    <property type="entry name" value="PEPTIDASE S8"/>
    <property type="match status" value="1"/>
</dbReference>
<dbReference type="EMBL" id="FOSR01000006">
    <property type="protein sequence ID" value="SFK75872.1"/>
    <property type="molecule type" value="Genomic_DNA"/>
</dbReference>
<evidence type="ECO:0000256" key="7">
    <source>
        <dbReference type="SAM" id="MobiDB-lite"/>
    </source>
</evidence>
<comment type="similarity">
    <text evidence="1 6">Belongs to the peptidase S8 family.</text>
</comment>
<dbReference type="PROSITE" id="PS51208">
    <property type="entry name" value="AUTOTRANSPORTER"/>
    <property type="match status" value="1"/>
</dbReference>
<evidence type="ECO:0000256" key="2">
    <source>
        <dbReference type="ARBA" id="ARBA00022670"/>
    </source>
</evidence>
<dbReference type="PROSITE" id="PS00138">
    <property type="entry name" value="SUBTILASE_SER"/>
    <property type="match status" value="1"/>
</dbReference>
<organism evidence="9 10">
    <name type="scientific">Rhodanobacter glycinis</name>
    <dbReference type="NCBI Taxonomy" id="582702"/>
    <lineage>
        <taxon>Bacteria</taxon>
        <taxon>Pseudomonadati</taxon>
        <taxon>Pseudomonadota</taxon>
        <taxon>Gammaproteobacteria</taxon>
        <taxon>Lysobacterales</taxon>
        <taxon>Rhodanobacteraceae</taxon>
        <taxon>Rhodanobacter</taxon>
    </lineage>
</organism>
<dbReference type="InterPro" id="IPR023828">
    <property type="entry name" value="Peptidase_S8_Ser-AS"/>
</dbReference>
<feature type="active site" description="Charge relay system" evidence="6">
    <location>
        <position position="121"/>
    </location>
</feature>
<feature type="region of interest" description="Disordered" evidence="7">
    <location>
        <begin position="30"/>
        <end position="58"/>
    </location>
</feature>
<dbReference type="InterPro" id="IPR005546">
    <property type="entry name" value="Autotransporte_beta"/>
</dbReference>
<evidence type="ECO:0000256" key="4">
    <source>
        <dbReference type="ARBA" id="ARBA00022801"/>
    </source>
</evidence>
<dbReference type="NCBIfam" id="TIGR02601">
    <property type="entry name" value="autotrns_rpt"/>
    <property type="match status" value="1"/>
</dbReference>
<gene>
    <name evidence="9" type="ORF">SAMN05192579_106102</name>
</gene>
<evidence type="ECO:0000256" key="6">
    <source>
        <dbReference type="PROSITE-ProRule" id="PRU01240"/>
    </source>
</evidence>
<name>A0A1I4C457_9GAMM</name>
<feature type="active site" description="Charge relay system" evidence="6">
    <location>
        <position position="314"/>
    </location>
</feature>
<dbReference type="InterPro" id="IPR034061">
    <property type="entry name" value="Peptidases_S8_Autotransporter"/>
</dbReference>
<dbReference type="PROSITE" id="PS00137">
    <property type="entry name" value="SUBTILASE_HIS"/>
    <property type="match status" value="1"/>
</dbReference>
<dbReference type="Pfam" id="PF00082">
    <property type="entry name" value="Peptidase_S8"/>
    <property type="match status" value="1"/>
</dbReference>
<dbReference type="AlphaFoldDB" id="A0A1I4C457"/>
<feature type="domain" description="Autotransporter" evidence="8">
    <location>
        <begin position="672"/>
        <end position="950"/>
    </location>
</feature>
<proteinExistence type="inferred from homology"/>
<evidence type="ECO:0000256" key="1">
    <source>
        <dbReference type="ARBA" id="ARBA00011073"/>
    </source>
</evidence>
<accession>A0A1I4C457</accession>
<feature type="active site" description="Charge relay system" evidence="6">
    <location>
        <position position="85"/>
    </location>
</feature>
<dbReference type="InterPro" id="IPR013425">
    <property type="entry name" value="Autotrns_rpt"/>
</dbReference>
<reference evidence="10" key="1">
    <citation type="submission" date="2016-10" db="EMBL/GenBank/DDBJ databases">
        <authorList>
            <person name="Varghese N."/>
            <person name="Submissions S."/>
        </authorList>
    </citation>
    <scope>NUCLEOTIDE SEQUENCE [LARGE SCALE GENOMIC DNA]</scope>
    <source>
        <strain evidence="10">MO64</strain>
    </source>
</reference>
<evidence type="ECO:0000313" key="10">
    <source>
        <dbReference type="Proteomes" id="UP000198725"/>
    </source>
</evidence>
<dbReference type="SUPFAM" id="SSF103515">
    <property type="entry name" value="Autotransporter"/>
    <property type="match status" value="1"/>
</dbReference>
<dbReference type="GO" id="GO:0004252">
    <property type="term" value="F:serine-type endopeptidase activity"/>
    <property type="evidence" value="ECO:0007669"/>
    <property type="project" value="UniProtKB-UniRule"/>
</dbReference>
<evidence type="ECO:0000259" key="8">
    <source>
        <dbReference type="PROSITE" id="PS51208"/>
    </source>
</evidence>
<keyword evidence="3" id="KW-0732">Signal</keyword>
<dbReference type="Pfam" id="PF12951">
    <property type="entry name" value="PATR"/>
    <property type="match status" value="1"/>
</dbReference>
<dbReference type="GO" id="GO:0006508">
    <property type="term" value="P:proteolysis"/>
    <property type="evidence" value="ECO:0007669"/>
    <property type="project" value="UniProtKB-KW"/>
</dbReference>
<dbReference type="Gene3D" id="2.40.128.130">
    <property type="entry name" value="Autotransporter beta-domain"/>
    <property type="match status" value="1"/>
</dbReference>
<dbReference type="PROSITE" id="PS51892">
    <property type="entry name" value="SUBTILASE"/>
    <property type="match status" value="1"/>
</dbReference>
<keyword evidence="10" id="KW-1185">Reference proteome</keyword>
<keyword evidence="4 6" id="KW-0378">Hydrolase</keyword>
<keyword evidence="2 6" id="KW-0645">Protease</keyword>
<sequence length="950" mass="97002">MKADVRGPGCREAALFMAIALALSACGGGGGGVKPSPASDNPPPASTAPPPPPQPPLDAQLSLTNTYAAHDAGYTGVGVTIGVVDSGIMQSNPTVAGRVTKELIYVDPTQNNTKIDDVVGHGTWVSGIAAGTPFAQFPGGIAPGANLVSARIISDNAPDDNGSTPPSQVTVSDAQFFGSVNQDLISAGVNVMNNSWGGITWSSTDTAVTQAFHDAYSNFVLNHDGLVVFAAGNDSNANPSTIAALPSLAPDLEKGWLVAVAINSNDPTQLEGYSNKCGVAMNYCLAAPGDVIVLDKDTTATTAKPSYFIVEGTSFAAPQVSGAAALVWQAYPYFSNDLVRQTLLGTADPLGGSQPNPTFGYGELDVGKAVNGPAQFNWGDVTVDFSGVSSWNNPISGAGGLIKQGTGTLNLTQPSSYAGLTTVTGGSLDAVSLGAGGASIGTAGTLAITGTASASVPSIAGNVANAGALVVGSSNLTVSGNYTQTGRLAVPLGSSLQVSGSASLTANAGLYVYGADQGYVMSSHTTVLTAHGGLSGTFASLSTPSTVTLKATMGYDANNAWLDVTQVNLTAIQGLPYSAASYAAAARVQSAFAAIDGQLQGTSSGGSAPVSTDFIAGAAHLQYEATTAQAARSFESLSGQLHAASAAMAFEALDAGTQALSSRFEQLLDAPQLAGHVGGWTQSLGDHGSMSRSGYGNVGFDLNGHMVGADSRLGRDGVIGYAISQSQGLGRLSESADQGSSHALEGMFYGGVIRGSWYAMGRVGMGSYREDMRRQLTLGDASANVASYSNGQYGVAYGESGYRLALGGLQLTPYVNLQYAQLSLDGFNESGANGFGLMSGAQNVTRWQAGAGMRGAHQWLFANGSTLSLQARLLWQQAFAMSGEQLDASFTGLQQWLPVGGIGLSRYGGLAGVTLDWNVSPRSSLALDYQQQVAQHVAAKQATLSYRWRF</sequence>
<dbReference type="SUPFAM" id="SSF52743">
    <property type="entry name" value="Subtilisin-like"/>
    <property type="match status" value="1"/>
</dbReference>
<keyword evidence="5 6" id="KW-0720">Serine protease</keyword>
<dbReference type="InterPro" id="IPR036852">
    <property type="entry name" value="Peptidase_S8/S53_dom_sf"/>
</dbReference>
<dbReference type="PROSITE" id="PS51257">
    <property type="entry name" value="PROKAR_LIPOPROTEIN"/>
    <property type="match status" value="1"/>
</dbReference>
<dbReference type="InterPro" id="IPR000209">
    <property type="entry name" value="Peptidase_S8/S53_dom"/>
</dbReference>
<dbReference type="InterPro" id="IPR022398">
    <property type="entry name" value="Peptidase_S8_His-AS"/>
</dbReference>
<dbReference type="InterPro" id="IPR023827">
    <property type="entry name" value="Peptidase_S8_Asp-AS"/>
</dbReference>